<dbReference type="AlphaFoldDB" id="A0AAW2ALB0"/>
<keyword evidence="2" id="KW-1185">Reference proteome</keyword>
<gene>
    <name evidence="1" type="ORF">ABG768_022610</name>
</gene>
<comment type="caution">
    <text evidence="1">The sequence shown here is derived from an EMBL/GenBank/DDBJ whole genome shotgun (WGS) entry which is preliminary data.</text>
</comment>
<evidence type="ECO:0000313" key="1">
    <source>
        <dbReference type="EMBL" id="KAK9974521.1"/>
    </source>
</evidence>
<name>A0AAW2ALB0_CULAL</name>
<organism evidence="1 2">
    <name type="scientific">Culter alburnus</name>
    <name type="common">Topmouth culter</name>
    <dbReference type="NCBI Taxonomy" id="194366"/>
    <lineage>
        <taxon>Eukaryota</taxon>
        <taxon>Metazoa</taxon>
        <taxon>Chordata</taxon>
        <taxon>Craniata</taxon>
        <taxon>Vertebrata</taxon>
        <taxon>Euteleostomi</taxon>
        <taxon>Actinopterygii</taxon>
        <taxon>Neopterygii</taxon>
        <taxon>Teleostei</taxon>
        <taxon>Ostariophysi</taxon>
        <taxon>Cypriniformes</taxon>
        <taxon>Xenocyprididae</taxon>
        <taxon>Xenocypridinae</taxon>
        <taxon>Culter</taxon>
    </lineage>
</organism>
<accession>A0AAW2ALB0</accession>
<proteinExistence type="predicted"/>
<reference evidence="1 2" key="1">
    <citation type="submission" date="2024-05" db="EMBL/GenBank/DDBJ databases">
        <title>A high-quality chromosomal-level genome assembly of Topmouth culter (Culter alburnus).</title>
        <authorList>
            <person name="Zhao H."/>
        </authorList>
    </citation>
    <scope>NUCLEOTIDE SEQUENCE [LARGE SCALE GENOMIC DNA]</scope>
    <source>
        <strain evidence="1">CATC2023</strain>
        <tissue evidence="1">Muscle</tissue>
    </source>
</reference>
<dbReference type="EMBL" id="JAWDJR010000005">
    <property type="protein sequence ID" value="KAK9974521.1"/>
    <property type="molecule type" value="Genomic_DNA"/>
</dbReference>
<evidence type="ECO:0000313" key="2">
    <source>
        <dbReference type="Proteomes" id="UP001479290"/>
    </source>
</evidence>
<sequence>MLKELLAKSPADYLSPLQQRPKSLFTATCSFSLFCLESQAALIPYNPENKVVCIQRSLRSSSAVSLIKLMEPAGILLISHDVWLPQWWPHFERVRRQGLGSPSSTVIDH</sequence>
<dbReference type="Proteomes" id="UP001479290">
    <property type="component" value="Unassembled WGS sequence"/>
</dbReference>
<protein>
    <submittedName>
        <fullName evidence="1">Uncharacterized protein</fullName>
    </submittedName>
</protein>